<accession>A0A934JXU0</accession>
<dbReference type="Proteomes" id="UP000606991">
    <property type="component" value="Unassembled WGS sequence"/>
</dbReference>
<dbReference type="InterPro" id="IPR014710">
    <property type="entry name" value="RmlC-like_jellyroll"/>
</dbReference>
<dbReference type="GO" id="GO:0005829">
    <property type="term" value="C:cytosol"/>
    <property type="evidence" value="ECO:0007669"/>
    <property type="project" value="TreeGrafter"/>
</dbReference>
<dbReference type="InterPro" id="IPR000888">
    <property type="entry name" value="RmlC-like"/>
</dbReference>
<comment type="caution">
    <text evidence="4">The sequence shown here is derived from an EMBL/GenBank/DDBJ whole genome shotgun (WGS) entry which is preliminary data.</text>
</comment>
<name>A0A2W5Z586_9BACT</name>
<dbReference type="InterPro" id="IPR011051">
    <property type="entry name" value="RmlC_Cupin_sf"/>
</dbReference>
<dbReference type="EMBL" id="JAEKNS010000094">
    <property type="protein sequence ID" value="MBJ7594970.1"/>
    <property type="molecule type" value="Genomic_DNA"/>
</dbReference>
<proteinExistence type="predicted"/>
<keyword evidence="4" id="KW-0167">Capsid protein</keyword>
<evidence type="ECO:0000313" key="5">
    <source>
        <dbReference type="Proteomes" id="UP000248724"/>
    </source>
</evidence>
<dbReference type="RefSeq" id="WP_337311683.1">
    <property type="nucleotide sequence ID" value="NZ_JAEKNS010000094.1"/>
</dbReference>
<feature type="site" description="Participates in a stacking interaction with the thymidine ring of dTDP-4-oxo-6-deoxyglucose" evidence="2">
    <location>
        <position position="150"/>
    </location>
</feature>
<feature type="active site" description="Proton acceptor" evidence="1">
    <location>
        <position position="76"/>
    </location>
</feature>
<dbReference type="AlphaFoldDB" id="A0A2W5Z586"/>
<dbReference type="Pfam" id="PF00908">
    <property type="entry name" value="dTDP_sugar_isom"/>
    <property type="match status" value="1"/>
</dbReference>
<dbReference type="SUPFAM" id="SSF51182">
    <property type="entry name" value="RmlC-like cupins"/>
    <property type="match status" value="1"/>
</dbReference>
<dbReference type="Proteomes" id="UP000248724">
    <property type="component" value="Unassembled WGS sequence"/>
</dbReference>
<evidence type="ECO:0000313" key="3">
    <source>
        <dbReference type="EMBL" id="MBJ7594970.1"/>
    </source>
</evidence>
<accession>A0A2W5Z586</accession>
<reference evidence="3 6" key="3">
    <citation type="submission" date="2020-10" db="EMBL/GenBank/DDBJ databases">
        <title>Ca. Dormibacterota MAGs.</title>
        <authorList>
            <person name="Montgomery K."/>
        </authorList>
    </citation>
    <scope>NUCLEOTIDE SEQUENCE [LARGE SCALE GENOMIC DNA]</scope>
    <source>
        <strain evidence="3">SC8812_S17_18</strain>
    </source>
</reference>
<dbReference type="GO" id="GO:0008830">
    <property type="term" value="F:dTDP-4-dehydrorhamnose 3,5-epimerase activity"/>
    <property type="evidence" value="ECO:0007669"/>
    <property type="project" value="InterPro"/>
</dbReference>
<reference evidence="4 5" key="1">
    <citation type="journal article" date="2017" name="Nature">
        <title>Atmospheric trace gases support primary production in Antarctic desert surface soil.</title>
        <authorList>
            <person name="Ji M."/>
            <person name="Greening C."/>
            <person name="Vanwonterghem I."/>
            <person name="Carere C.R."/>
            <person name="Bay S.K."/>
            <person name="Steen J.A."/>
            <person name="Montgomery K."/>
            <person name="Lines T."/>
            <person name="Beardall J."/>
            <person name="van Dorst J."/>
            <person name="Snape I."/>
            <person name="Stott M.B."/>
            <person name="Hugenholtz P."/>
            <person name="Ferrari B.C."/>
        </authorList>
    </citation>
    <scope>NUCLEOTIDE SEQUENCE [LARGE SCALE GENOMIC DNA]</scope>
    <source>
        <strain evidence="4">RRmetagenome_bin12</strain>
    </source>
</reference>
<keyword evidence="4" id="KW-0946">Virion</keyword>
<protein>
    <submittedName>
        <fullName evidence="4">Spore coat protein</fullName>
    </submittedName>
    <submittedName>
        <fullName evidence="3">dTDP-4-dehydrorhamnose 3,5-epimerase family protein</fullName>
    </submittedName>
</protein>
<gene>
    <name evidence="4" type="ORF">DLM65_07970</name>
    <name evidence="3" type="ORF">JF886_08955</name>
</gene>
<organism evidence="4 5">
    <name type="scientific">Candidatus Aeolococcus gillhamiae</name>
    <dbReference type="NCBI Taxonomy" id="3127015"/>
    <lineage>
        <taxon>Bacteria</taxon>
        <taxon>Bacillati</taxon>
        <taxon>Candidatus Dormiibacterota</taxon>
        <taxon>Candidatus Dormibacteria</taxon>
        <taxon>Candidatus Aeolococcales</taxon>
        <taxon>Candidatus Aeolococcaceae</taxon>
        <taxon>Candidatus Aeolococcus</taxon>
    </lineage>
</organism>
<reference evidence="4" key="2">
    <citation type="submission" date="2018-05" db="EMBL/GenBank/DDBJ databases">
        <authorList>
            <person name="Ferrari B."/>
        </authorList>
    </citation>
    <scope>NUCLEOTIDE SEQUENCE</scope>
    <source>
        <strain evidence="4">RRmetagenome_bin12</strain>
    </source>
</reference>
<dbReference type="PANTHER" id="PTHR21047">
    <property type="entry name" value="DTDP-6-DEOXY-D-GLUCOSE-3,5 EPIMERASE"/>
    <property type="match status" value="1"/>
</dbReference>
<sequence>MEARPAAERLGRIHDVQVKTFVKHADQRGFFIEQLKRGDLDDDGRPFIGERPFAQMSRSLVYARGGNPPELIKAFHWHELQWDYWDIVVGNARVVLVDLRADSPTCGTIQTLILGENSPCMVAIPPLVAHGYQCLGLENVHLVYYVTEPYNPAQPDEGRIAWNDPRIGFDWRIENI</sequence>
<feature type="active site" description="Proton donor" evidence="1">
    <location>
        <position position="144"/>
    </location>
</feature>
<evidence type="ECO:0000313" key="6">
    <source>
        <dbReference type="Proteomes" id="UP000606991"/>
    </source>
</evidence>
<evidence type="ECO:0000256" key="1">
    <source>
        <dbReference type="PIRSR" id="PIRSR600888-1"/>
    </source>
</evidence>
<dbReference type="GO" id="GO:0000271">
    <property type="term" value="P:polysaccharide biosynthetic process"/>
    <property type="evidence" value="ECO:0007669"/>
    <property type="project" value="TreeGrafter"/>
</dbReference>
<evidence type="ECO:0000313" key="4">
    <source>
        <dbReference type="EMBL" id="PZR80492.1"/>
    </source>
</evidence>
<dbReference type="EMBL" id="QHBU01000151">
    <property type="protein sequence ID" value="PZR80492.1"/>
    <property type="molecule type" value="Genomic_DNA"/>
</dbReference>
<evidence type="ECO:0000256" key="2">
    <source>
        <dbReference type="PIRSR" id="PIRSR600888-3"/>
    </source>
</evidence>
<dbReference type="GO" id="GO:0019305">
    <property type="term" value="P:dTDP-rhamnose biosynthetic process"/>
    <property type="evidence" value="ECO:0007669"/>
    <property type="project" value="TreeGrafter"/>
</dbReference>
<dbReference type="Gene3D" id="2.60.120.10">
    <property type="entry name" value="Jelly Rolls"/>
    <property type="match status" value="1"/>
</dbReference>
<dbReference type="PANTHER" id="PTHR21047:SF2">
    <property type="entry name" value="THYMIDINE DIPHOSPHO-4-KETO-RHAMNOSE 3,5-EPIMERASE"/>
    <property type="match status" value="1"/>
</dbReference>